<dbReference type="InterPro" id="IPR036966">
    <property type="entry name" value="CBM3_sf"/>
</dbReference>
<evidence type="ECO:0000256" key="1">
    <source>
        <dbReference type="ARBA" id="ARBA00022801"/>
    </source>
</evidence>
<dbReference type="Pfam" id="PF00942">
    <property type="entry name" value="CBM_3"/>
    <property type="match status" value="1"/>
</dbReference>
<dbReference type="InterPro" id="IPR001701">
    <property type="entry name" value="Glyco_hydro_9"/>
</dbReference>
<dbReference type="EMBL" id="BAMD01000108">
    <property type="protein sequence ID" value="GAF05697.1"/>
    <property type="molecule type" value="Genomic_DNA"/>
</dbReference>
<dbReference type="SMART" id="SM01067">
    <property type="entry name" value="CBM_3"/>
    <property type="match status" value="1"/>
</dbReference>
<dbReference type="AlphaFoldDB" id="W7YB89"/>
<proteinExistence type="inferred from homology"/>
<dbReference type="eggNOG" id="COG3266">
    <property type="taxonomic scope" value="Bacteria"/>
</dbReference>
<dbReference type="GO" id="GO:0030245">
    <property type="term" value="P:cellulose catabolic process"/>
    <property type="evidence" value="ECO:0007669"/>
    <property type="project" value="UniProtKB-KW"/>
</dbReference>
<feature type="active site" evidence="5">
    <location>
        <position position="251"/>
    </location>
</feature>
<dbReference type="InterPro" id="IPR008928">
    <property type="entry name" value="6-hairpin_glycosidase_sf"/>
</dbReference>
<dbReference type="SUPFAM" id="SSF49373">
    <property type="entry name" value="Invasin/intimin cell-adhesion fragments"/>
    <property type="match status" value="1"/>
</dbReference>
<feature type="active site" evidence="6">
    <location>
        <position position="300"/>
    </location>
</feature>
<dbReference type="eggNOG" id="COG5297">
    <property type="taxonomic scope" value="Bacteria"/>
</dbReference>
<evidence type="ECO:0000256" key="4">
    <source>
        <dbReference type="ARBA" id="ARBA00023326"/>
    </source>
</evidence>
<dbReference type="PANTHER" id="PTHR22298">
    <property type="entry name" value="ENDO-1,4-BETA-GLUCANASE"/>
    <property type="match status" value="1"/>
</dbReference>
<reference evidence="9 10" key="1">
    <citation type="journal article" date="2014" name="Genome Announc.">
        <title>Draft Genome Sequence of Cytophaga fermentans JCM 21142T, a Facultative Anaerobe Isolated from Marine Mud.</title>
        <authorList>
            <person name="Starns D."/>
            <person name="Oshima K."/>
            <person name="Suda W."/>
            <person name="Iino T."/>
            <person name="Yuki M."/>
            <person name="Inoue J."/>
            <person name="Kitamura K."/>
            <person name="Iida T."/>
            <person name="Darby A."/>
            <person name="Hattori M."/>
            <person name="Ohkuma M."/>
        </authorList>
    </citation>
    <scope>NUCLEOTIDE SEQUENCE [LARGE SCALE GENOMIC DNA]</scope>
    <source>
        <strain evidence="9 10">JCM 21142</strain>
    </source>
</reference>
<evidence type="ECO:0000313" key="9">
    <source>
        <dbReference type="EMBL" id="GAF05697.1"/>
    </source>
</evidence>
<dbReference type="STRING" id="869213.GCA_000517085_02912"/>
<dbReference type="Pfam" id="PF18998">
    <property type="entry name" value="Flg_new_2"/>
    <property type="match status" value="1"/>
</dbReference>
<dbReference type="SUPFAM" id="SSF48208">
    <property type="entry name" value="Six-hairpin glycosidases"/>
    <property type="match status" value="1"/>
</dbReference>
<comment type="similarity">
    <text evidence="5 7">Belongs to the glycosyl hydrolase 9 (cellulase E) family.</text>
</comment>
<dbReference type="SMART" id="SM00635">
    <property type="entry name" value="BID_2"/>
    <property type="match status" value="1"/>
</dbReference>
<evidence type="ECO:0000256" key="6">
    <source>
        <dbReference type="PROSITE-ProRule" id="PRU10060"/>
    </source>
</evidence>
<dbReference type="InterPro" id="IPR001956">
    <property type="entry name" value="CBM3"/>
</dbReference>
<dbReference type="InterPro" id="IPR033126">
    <property type="entry name" value="Glyco_hydro_9_Asp/Glu_AS"/>
</dbReference>
<keyword evidence="4 5" id="KW-0624">Polysaccharide degradation</keyword>
<feature type="domain" description="CBM3" evidence="8">
    <location>
        <begin position="333"/>
        <end position="492"/>
    </location>
</feature>
<dbReference type="OrthoDB" id="1110770at2"/>
<dbReference type="Pfam" id="PF02368">
    <property type="entry name" value="Big_2"/>
    <property type="match status" value="1"/>
</dbReference>
<dbReference type="Gene3D" id="1.50.10.10">
    <property type="match status" value="1"/>
</dbReference>
<feature type="active site" evidence="6">
    <location>
        <position position="291"/>
    </location>
</feature>
<keyword evidence="1 5" id="KW-0378">Hydrolase</keyword>
<dbReference type="Pfam" id="PF18962">
    <property type="entry name" value="Por_Secre_tail"/>
    <property type="match status" value="1"/>
</dbReference>
<dbReference type="Gene3D" id="2.60.40.710">
    <property type="entry name" value="Endoglucanase-like"/>
    <property type="match status" value="1"/>
</dbReference>
<dbReference type="InterPro" id="IPR026444">
    <property type="entry name" value="Secre_tail"/>
</dbReference>
<evidence type="ECO:0000259" key="8">
    <source>
        <dbReference type="PROSITE" id="PS51172"/>
    </source>
</evidence>
<accession>W7YB89</accession>
<dbReference type="Pfam" id="PF18666">
    <property type="entry name" value="CBM64"/>
    <property type="match status" value="1"/>
</dbReference>
<dbReference type="Gene3D" id="2.60.40.1080">
    <property type="match status" value="1"/>
</dbReference>
<dbReference type="InterPro" id="IPR044060">
    <property type="entry name" value="Bacterial_rp_domain"/>
</dbReference>
<evidence type="ECO:0000256" key="3">
    <source>
        <dbReference type="ARBA" id="ARBA00023295"/>
    </source>
</evidence>
<dbReference type="InterPro" id="IPR012341">
    <property type="entry name" value="6hp_glycosidase-like_sf"/>
</dbReference>
<dbReference type="PROSITE" id="PS51172">
    <property type="entry name" value="CBM3"/>
    <property type="match status" value="1"/>
</dbReference>
<keyword evidence="3 5" id="KW-0326">Glycosidase</keyword>
<dbReference type="Pfam" id="PF00759">
    <property type="entry name" value="Glyco_hydro_9"/>
    <property type="match status" value="1"/>
</dbReference>
<dbReference type="EC" id="3.2.1.4" evidence="7"/>
<evidence type="ECO:0000256" key="2">
    <source>
        <dbReference type="ARBA" id="ARBA00023277"/>
    </source>
</evidence>
<keyword evidence="2 5" id="KW-0119">Carbohydrate metabolism</keyword>
<sequence>MPAEVIDIRSTRLSYKIDAANPGSDLAGETAAALAAASLAFQDTDASYAATLLDHAKELYSFADNYRGKYTDVIPAGSFYNSWSGYQDELCWGAIWLYKATEDESYLSKAKTEYALLGNQGTTSDKDYSWTLAWDNKQYGCYVLMAALTGESEYNQDAERHLDQWFTDRPNGIGPSFTGSGFPILDAWGSFRYAANTAFLLLEQSDNMTDASKQAKYRDRAKELIDYMLGDNPQDVSYVIGYGPKYPMYPHHRTAHASWCRDESVPVETRHTLYGALVGGHKSADDMDWTDDRSDYVWNEVATDYNSLFTGVVARLCADHGGSILADFPQAETPNGEFLVEAKLNASGDTFSEYAIWVHNRTAWPARIPGSFKYRLFFDISEGIDAGYSASDYIVSANGSNATYSELLPADAANSIYYVEVTYNSDQVIYPGGQSESKRETQIRVRLPYEAPASAWNPSNDWSYEGVGSSLTGVPNIPLYADGELVYGNEPGPVEDVDVTGVTISPSALTINKGQTGTLTASVLPTNATNKSLTWSTSNEGIATVTTSGVVTAIAEGSATITATSVDGNFEAVCTVTVTDIVLPTYTLSTDTLGKGSISISPTADVYDEGTVVTLTAQAEAGYTFSAWTGDITGSDKTVTLTMNSNKSVVANFVPNTSSEGYTTISITYKHDGEGEFYWETTDEIDYVNSWNLATLEINGVDFTNTWSNSMPAKIDGKYQIYYKGSYAWSHAEFINGDTKSASGATSTNKTAIVSDISFYPNPATDVVTIDNVEDMKSISIYSVTGAKVAEELTNKASSLTINVSDFKSGMYIIKALTVDDTTISKVLIIQ</sequence>
<dbReference type="GO" id="GO:0030248">
    <property type="term" value="F:cellulose binding"/>
    <property type="evidence" value="ECO:0007669"/>
    <property type="project" value="InterPro"/>
</dbReference>
<evidence type="ECO:0000256" key="7">
    <source>
        <dbReference type="RuleBase" id="RU361166"/>
    </source>
</evidence>
<dbReference type="InterPro" id="IPR041438">
    <property type="entry name" value="CBM64"/>
</dbReference>
<dbReference type="InterPro" id="IPR003343">
    <property type="entry name" value="Big_2"/>
</dbReference>
<dbReference type="PROSITE" id="PS00592">
    <property type="entry name" value="GH9_2"/>
    <property type="match status" value="1"/>
</dbReference>
<comment type="caution">
    <text evidence="9">The sequence shown here is derived from an EMBL/GenBank/DDBJ whole genome shotgun (WGS) entry which is preliminary data.</text>
</comment>
<name>W7YB89_9BACT</name>
<keyword evidence="7" id="KW-0136">Cellulose degradation</keyword>
<gene>
    <name evidence="9" type="ORF">JCM21142_104443</name>
</gene>
<dbReference type="eggNOG" id="COG4733">
    <property type="taxonomic scope" value="Bacteria"/>
</dbReference>
<dbReference type="NCBIfam" id="TIGR04183">
    <property type="entry name" value="Por_Secre_tail"/>
    <property type="match status" value="1"/>
</dbReference>
<keyword evidence="10" id="KW-1185">Reference proteome</keyword>
<protein>
    <recommendedName>
        <fullName evidence="7">Endoglucanase</fullName>
        <ecNumber evidence="7">3.2.1.4</ecNumber>
    </recommendedName>
</protein>
<organism evidence="9 10">
    <name type="scientific">Saccharicrinis fermentans DSM 9555 = JCM 21142</name>
    <dbReference type="NCBI Taxonomy" id="869213"/>
    <lineage>
        <taxon>Bacteria</taxon>
        <taxon>Pseudomonadati</taxon>
        <taxon>Bacteroidota</taxon>
        <taxon>Bacteroidia</taxon>
        <taxon>Marinilabiliales</taxon>
        <taxon>Marinilabiliaceae</taxon>
        <taxon>Saccharicrinis</taxon>
    </lineage>
</organism>
<dbReference type="Proteomes" id="UP000019402">
    <property type="component" value="Unassembled WGS sequence"/>
</dbReference>
<evidence type="ECO:0000256" key="5">
    <source>
        <dbReference type="PROSITE-ProRule" id="PRU10059"/>
    </source>
</evidence>
<dbReference type="PROSITE" id="PS00698">
    <property type="entry name" value="GH9_3"/>
    <property type="match status" value="1"/>
</dbReference>
<dbReference type="InterPro" id="IPR018221">
    <property type="entry name" value="Glyco_hydro_9_His_AS"/>
</dbReference>
<dbReference type="InterPro" id="IPR008964">
    <property type="entry name" value="Invasin/intimin_cell_adhesion"/>
</dbReference>
<dbReference type="GO" id="GO:0008810">
    <property type="term" value="F:cellulase activity"/>
    <property type="evidence" value="ECO:0007669"/>
    <property type="project" value="UniProtKB-EC"/>
</dbReference>
<comment type="catalytic activity">
    <reaction evidence="7">
        <text>Endohydrolysis of (1-&gt;4)-beta-D-glucosidic linkages in cellulose, lichenin and cereal beta-D-glucans.</text>
        <dbReference type="EC" id="3.2.1.4"/>
    </reaction>
</comment>
<dbReference type="InterPro" id="IPR008965">
    <property type="entry name" value="CBM2/CBM3_carb-bd_dom_sf"/>
</dbReference>
<evidence type="ECO:0000313" key="10">
    <source>
        <dbReference type="Proteomes" id="UP000019402"/>
    </source>
</evidence>
<dbReference type="SUPFAM" id="SSF49384">
    <property type="entry name" value="Carbohydrate-binding domain"/>
    <property type="match status" value="1"/>
</dbReference>